<dbReference type="Proteomes" id="UP000253345">
    <property type="component" value="Unassembled WGS sequence"/>
</dbReference>
<dbReference type="OrthoDB" id="7063435at2"/>
<dbReference type="EMBL" id="QPJL01000003">
    <property type="protein sequence ID" value="RCW87063.1"/>
    <property type="molecule type" value="Genomic_DNA"/>
</dbReference>
<accession>A0A368Z3N0</accession>
<name>A0A368Z3N0_9RHOB</name>
<dbReference type="RefSeq" id="WP_114348149.1">
    <property type="nucleotide sequence ID" value="NZ_QPJL01000003.1"/>
</dbReference>
<evidence type="ECO:0000313" key="1">
    <source>
        <dbReference type="EMBL" id="RCW87063.1"/>
    </source>
</evidence>
<comment type="caution">
    <text evidence="1">The sequence shown here is derived from an EMBL/GenBank/DDBJ whole genome shotgun (WGS) entry which is preliminary data.</text>
</comment>
<gene>
    <name evidence="1" type="ORF">DFP89_10367</name>
</gene>
<dbReference type="Pfam" id="PF15571">
    <property type="entry name" value="Imm44"/>
    <property type="match status" value="1"/>
</dbReference>
<sequence length="137" mass="15044">MEIFFTSFSQGKLGDEAAVLYVQMNRALSERLGAKDFGAGLTSWFLMFILVPPNFPGASDPERALYKKKDKSFDLRLHVPFDAYKAADRDGRRALLYACARRSLDLIAAKKIPDFDIAGLIADVEAIAAAEGWVPGG</sequence>
<proteinExistence type="predicted"/>
<evidence type="ECO:0000313" key="2">
    <source>
        <dbReference type="Proteomes" id="UP000253345"/>
    </source>
</evidence>
<keyword evidence="2" id="KW-1185">Reference proteome</keyword>
<protein>
    <submittedName>
        <fullName evidence="1">Immunity protein 44 of polymorphic toxin system</fullName>
    </submittedName>
</protein>
<organism evidence="1 2">
    <name type="scientific">Paracoccus lutimaris</name>
    <dbReference type="NCBI Taxonomy" id="1490030"/>
    <lineage>
        <taxon>Bacteria</taxon>
        <taxon>Pseudomonadati</taxon>
        <taxon>Pseudomonadota</taxon>
        <taxon>Alphaproteobacteria</taxon>
        <taxon>Rhodobacterales</taxon>
        <taxon>Paracoccaceae</taxon>
        <taxon>Paracoccus</taxon>
    </lineage>
</organism>
<reference evidence="1 2" key="1">
    <citation type="submission" date="2018-07" db="EMBL/GenBank/DDBJ databases">
        <title>Genomic Encyclopedia of Type Strains, Phase III (KMG-III): the genomes of soil and plant-associated and newly described type strains.</title>
        <authorList>
            <person name="Whitman W."/>
        </authorList>
    </citation>
    <scope>NUCLEOTIDE SEQUENCE [LARGE SCALE GENOMIC DNA]</scope>
    <source>
        <strain evidence="1 2">CECT 8525</strain>
    </source>
</reference>
<dbReference type="AlphaFoldDB" id="A0A368Z3N0"/>
<dbReference type="InterPro" id="IPR029078">
    <property type="entry name" value="Imm44"/>
</dbReference>